<dbReference type="Proteomes" id="UP000761574">
    <property type="component" value="Unassembled WGS sequence"/>
</dbReference>
<dbReference type="CDD" id="cd01949">
    <property type="entry name" value="GGDEF"/>
    <property type="match status" value="1"/>
</dbReference>
<dbReference type="NCBIfam" id="TIGR00254">
    <property type="entry name" value="GGDEF"/>
    <property type="match status" value="1"/>
</dbReference>
<dbReference type="PROSITE" id="PS50887">
    <property type="entry name" value="GGDEF"/>
    <property type="match status" value="1"/>
</dbReference>
<dbReference type="Gene3D" id="3.30.70.270">
    <property type="match status" value="1"/>
</dbReference>
<dbReference type="InterPro" id="IPR000014">
    <property type="entry name" value="PAS"/>
</dbReference>
<dbReference type="Gene3D" id="3.30.450.20">
    <property type="entry name" value="PAS domain"/>
    <property type="match status" value="1"/>
</dbReference>
<evidence type="ECO:0000259" key="3">
    <source>
        <dbReference type="PROSITE" id="PS50113"/>
    </source>
</evidence>
<keyword evidence="1" id="KW-0175">Coiled coil</keyword>
<gene>
    <name evidence="5" type="ORF">TUM4630_11040</name>
</gene>
<dbReference type="InterPro" id="IPR043128">
    <property type="entry name" value="Rev_trsase/Diguanyl_cyclase"/>
</dbReference>
<dbReference type="Pfam" id="PF00990">
    <property type="entry name" value="GGDEF"/>
    <property type="match status" value="1"/>
</dbReference>
<reference evidence="5 6" key="1">
    <citation type="submission" date="2021-05" db="EMBL/GenBank/DDBJ databases">
        <title>Molecular characterization for Shewanella algae harboring chromosomal blaOXA-55-like strains isolated from clinical and environment sample.</title>
        <authorList>
            <person name="Ohama Y."/>
            <person name="Aoki K."/>
            <person name="Harada S."/>
            <person name="Moriya K."/>
            <person name="Ishii Y."/>
            <person name="Tateda K."/>
        </authorList>
    </citation>
    <scope>NUCLEOTIDE SEQUENCE [LARGE SCALE GENOMIC DNA]</scope>
    <source>
        <strain evidence="5 6">LMG 23746</strain>
    </source>
</reference>
<dbReference type="Pfam" id="PF08447">
    <property type="entry name" value="PAS_3"/>
    <property type="match status" value="1"/>
</dbReference>
<dbReference type="SMART" id="SM00086">
    <property type="entry name" value="PAC"/>
    <property type="match status" value="1"/>
</dbReference>
<evidence type="ECO:0000259" key="4">
    <source>
        <dbReference type="PROSITE" id="PS50887"/>
    </source>
</evidence>
<dbReference type="SMART" id="SM00267">
    <property type="entry name" value="GGDEF"/>
    <property type="match status" value="1"/>
</dbReference>
<evidence type="ECO:0000259" key="2">
    <source>
        <dbReference type="PROSITE" id="PS50112"/>
    </source>
</evidence>
<proteinExistence type="predicted"/>
<dbReference type="NCBIfam" id="TIGR00229">
    <property type="entry name" value="sensory_box"/>
    <property type="match status" value="1"/>
</dbReference>
<evidence type="ECO:0000313" key="5">
    <source>
        <dbReference type="EMBL" id="GIU44709.1"/>
    </source>
</evidence>
<dbReference type="SUPFAM" id="SSF55073">
    <property type="entry name" value="Nucleotide cyclase"/>
    <property type="match status" value="1"/>
</dbReference>
<dbReference type="SUPFAM" id="SSF55785">
    <property type="entry name" value="PYP-like sensor domain (PAS domain)"/>
    <property type="match status" value="1"/>
</dbReference>
<dbReference type="InterPro" id="IPR000700">
    <property type="entry name" value="PAS-assoc_C"/>
</dbReference>
<dbReference type="CDD" id="cd00130">
    <property type="entry name" value="PAS"/>
    <property type="match status" value="1"/>
</dbReference>
<accession>A0ABQ4PB85</accession>
<organism evidence="5 6">
    <name type="scientific">Shewanella algidipiscicola</name>
    <dbReference type="NCBI Taxonomy" id="614070"/>
    <lineage>
        <taxon>Bacteria</taxon>
        <taxon>Pseudomonadati</taxon>
        <taxon>Pseudomonadota</taxon>
        <taxon>Gammaproteobacteria</taxon>
        <taxon>Alteromonadales</taxon>
        <taxon>Shewanellaceae</taxon>
        <taxon>Shewanella</taxon>
    </lineage>
</organism>
<feature type="domain" description="GGDEF" evidence="4">
    <location>
        <begin position="195"/>
        <end position="331"/>
    </location>
</feature>
<dbReference type="InterPro" id="IPR052155">
    <property type="entry name" value="Biofilm_reg_signaling"/>
</dbReference>
<feature type="coiled-coil region" evidence="1">
    <location>
        <begin position="5"/>
        <end position="39"/>
    </location>
</feature>
<sequence>MDAELQRVQAELAALKQRNAALERENAKLTLLNARAEEKLCAALDGTGLCLWEQHIPSGNLTIFNRPWGELLGFSREELAAHISSWKQNLHPDDKEWVIKAFEDHVNGLTDEYQAVHRMIHKDGSVSWVSDRGRVIEYSPDGTALRIMGTHIDITQEKRYELELAQLALSDPLTHLSNRKAITQAFEEHQAQTSSGGALFFIDLDDFKGINDGLGHKLGDLLLIHVANTLTNLSHSGLNGQSAHCARLGGDEFVVLIPAIDEALLHQFAQTILNVYRQPLELEGQLVSLGLSIGIYRFNHTDTFITCCEYADTAMYQVKKQGKHAYRFWRSKPTAPATSEQLTN</sequence>
<evidence type="ECO:0000313" key="6">
    <source>
        <dbReference type="Proteomes" id="UP000761574"/>
    </source>
</evidence>
<dbReference type="InterPro" id="IPR001610">
    <property type="entry name" value="PAC"/>
</dbReference>
<feature type="domain" description="PAS" evidence="2">
    <location>
        <begin position="58"/>
        <end position="109"/>
    </location>
</feature>
<evidence type="ECO:0000256" key="1">
    <source>
        <dbReference type="SAM" id="Coils"/>
    </source>
</evidence>
<protein>
    <submittedName>
        <fullName evidence="5">Diguanylate cyclase</fullName>
    </submittedName>
</protein>
<dbReference type="PROSITE" id="PS50112">
    <property type="entry name" value="PAS"/>
    <property type="match status" value="1"/>
</dbReference>
<dbReference type="PANTHER" id="PTHR44757">
    <property type="entry name" value="DIGUANYLATE CYCLASE DGCP"/>
    <property type="match status" value="1"/>
</dbReference>
<name>A0ABQ4PB85_9GAMM</name>
<dbReference type="InterPro" id="IPR013655">
    <property type="entry name" value="PAS_fold_3"/>
</dbReference>
<feature type="domain" description="PAC" evidence="3">
    <location>
        <begin position="113"/>
        <end position="166"/>
    </location>
</feature>
<dbReference type="RefSeq" id="WP_119977336.1">
    <property type="nucleotide sequence ID" value="NZ_BPFB01000010.1"/>
</dbReference>
<dbReference type="InterPro" id="IPR000160">
    <property type="entry name" value="GGDEF_dom"/>
</dbReference>
<dbReference type="PANTHER" id="PTHR44757:SF2">
    <property type="entry name" value="BIOFILM ARCHITECTURE MAINTENANCE PROTEIN MBAA"/>
    <property type="match status" value="1"/>
</dbReference>
<dbReference type="InterPro" id="IPR035965">
    <property type="entry name" value="PAS-like_dom_sf"/>
</dbReference>
<comment type="caution">
    <text evidence="5">The sequence shown here is derived from an EMBL/GenBank/DDBJ whole genome shotgun (WGS) entry which is preliminary data.</text>
</comment>
<dbReference type="PROSITE" id="PS50113">
    <property type="entry name" value="PAC"/>
    <property type="match status" value="1"/>
</dbReference>
<keyword evidence="6" id="KW-1185">Reference proteome</keyword>
<dbReference type="InterPro" id="IPR029787">
    <property type="entry name" value="Nucleotide_cyclase"/>
</dbReference>
<dbReference type="EMBL" id="BPFB01000010">
    <property type="protein sequence ID" value="GIU44709.1"/>
    <property type="molecule type" value="Genomic_DNA"/>
</dbReference>